<dbReference type="EMBL" id="JADCKB010000022">
    <property type="protein sequence ID" value="MBE5040775.1"/>
    <property type="molecule type" value="Genomic_DNA"/>
</dbReference>
<gene>
    <name evidence="1" type="ORF">INF28_09925</name>
</gene>
<evidence type="ECO:0000313" key="1">
    <source>
        <dbReference type="EMBL" id="MBE5040775.1"/>
    </source>
</evidence>
<sequence>MPNLLFDSVTFTMACPPPFDDTSIARESTTANSRYNVASVKKATLHAPTLRAVMAYIKLYQAFTEGGSTENLGAIGKQGDKKLVAEYVSGRGEIQGVVYNRESGSLIAGVFETKTSPPTQFKHRASGGTATGTAMFFAAMPVFMEDNEFKTYYDILYDEIAGGTPNLSTIAEAGYILCDNVYRRVNNPADCGSAGVKMEFPTSGNVRLLTALALSRGSYSASDVLLGQFEVIKAGLSSKRSRVKISNDDFVGKYKLSERFFSDKEKSLIPELPSWYVIPEEVATICEYAQKTTDSQMPMRNFMLRGAAGSGKTEGAKAIAAGLGLPYMFLTCSADDEKFDYVGQILPNIEGIDFADPKSGEYIPTTAEIDADPVGAYYNMTGEFSDSITADEVKNALAKRMTEKESKKDEKDFRYVYTPLIEAIKNGYVLELQEPTVISKQGVLVGLNSLLDNCKAIQLITGEVIERHPDTVIVITTNTDYNGCRELNQSIISRMNLIFDMNTPDAKVMTERVLGITGCKEKSLVQKMAETVEKIAKQCREDMIGDGSCGMRELISWVQSYMICEDPLSAAEYTVLASVSADEENRAAIRSKCINPVFEGM</sequence>
<dbReference type="Gene3D" id="3.40.50.300">
    <property type="entry name" value="P-loop containing nucleotide triphosphate hydrolases"/>
    <property type="match status" value="1"/>
</dbReference>
<dbReference type="InterPro" id="IPR027417">
    <property type="entry name" value="P-loop_NTPase"/>
</dbReference>
<dbReference type="Proteomes" id="UP000806542">
    <property type="component" value="Unassembled WGS sequence"/>
</dbReference>
<dbReference type="SUPFAM" id="SSF52540">
    <property type="entry name" value="P-loop containing nucleoside triphosphate hydrolases"/>
    <property type="match status" value="1"/>
</dbReference>
<keyword evidence="2" id="KW-1185">Reference proteome</keyword>
<accession>A0A9D5M541</accession>
<name>A0A9D5M541_9FIRM</name>
<dbReference type="AlphaFoldDB" id="A0A9D5M541"/>
<comment type="caution">
    <text evidence="1">The sequence shown here is derived from an EMBL/GenBank/DDBJ whole genome shotgun (WGS) entry which is preliminary data.</text>
</comment>
<evidence type="ECO:0000313" key="2">
    <source>
        <dbReference type="Proteomes" id="UP000806542"/>
    </source>
</evidence>
<organism evidence="1 2">
    <name type="scientific">Ructibacterium gallinarum</name>
    <dbReference type="NCBI Taxonomy" id="2779355"/>
    <lineage>
        <taxon>Bacteria</taxon>
        <taxon>Bacillati</taxon>
        <taxon>Bacillota</taxon>
        <taxon>Clostridia</taxon>
        <taxon>Eubacteriales</taxon>
        <taxon>Oscillospiraceae</taxon>
        <taxon>Ructibacterium</taxon>
    </lineage>
</organism>
<protein>
    <submittedName>
        <fullName evidence="1">ATPase</fullName>
    </submittedName>
</protein>
<proteinExistence type="predicted"/>
<reference evidence="1" key="1">
    <citation type="submission" date="2020-10" db="EMBL/GenBank/DDBJ databases">
        <title>ChiBAC.</title>
        <authorList>
            <person name="Zenner C."/>
            <person name="Hitch T.C.A."/>
            <person name="Clavel T."/>
        </authorList>
    </citation>
    <scope>NUCLEOTIDE SEQUENCE</scope>
    <source>
        <strain evidence="1">DSM 107454</strain>
    </source>
</reference>
<dbReference type="RefSeq" id="WP_226393329.1">
    <property type="nucleotide sequence ID" value="NZ_JADCKB010000022.1"/>
</dbReference>